<accession>A0A2W2BJB6</accession>
<dbReference type="Proteomes" id="UP000248745">
    <property type="component" value="Unassembled WGS sequence"/>
</dbReference>
<sequence length="176" mass="19658">MNTRIIPLALFIFLSVPSFAQTCSFEESSTDKFTGKKHRLSEKTVIAKHVKGDAKLKISEFYMVFKQEGDAYTLKLGYKTAKTPVLMNAGNQIILLLNNQEKIALTVNNFLPSMTNSGLKGDYSYWFDISTENMQKIKATRITDIRVAAQVNPVDIEIDETAGVDIMTMAGCMLSE</sequence>
<comment type="caution">
    <text evidence="2">The sequence shown here is derived from an EMBL/GenBank/DDBJ whole genome shotgun (WGS) entry which is preliminary data.</text>
</comment>
<reference evidence="2 3" key="1">
    <citation type="submission" date="2018-06" db="EMBL/GenBank/DDBJ databases">
        <title>Mucibacter soli gen. nov., sp. nov., a new member of the family Chitinophagaceae producing mucin.</title>
        <authorList>
            <person name="Kim M.-K."/>
            <person name="Park S."/>
            <person name="Kim T.-S."/>
            <person name="Joung Y."/>
            <person name="Han J.-H."/>
            <person name="Kim S.B."/>
        </authorList>
    </citation>
    <scope>NUCLEOTIDE SEQUENCE [LARGE SCALE GENOMIC DNA]</scope>
    <source>
        <strain evidence="2 3">R1-15</strain>
    </source>
</reference>
<feature type="chain" id="PRO_5016110612" description="Auto-transporter adhesin head GIN domain-containing protein" evidence="1">
    <location>
        <begin position="21"/>
        <end position="176"/>
    </location>
</feature>
<keyword evidence="1" id="KW-0732">Signal</keyword>
<dbReference type="RefSeq" id="WP_123985273.1">
    <property type="nucleotide sequence ID" value="NZ_QKTW01000011.1"/>
</dbReference>
<evidence type="ECO:0000313" key="3">
    <source>
        <dbReference type="Proteomes" id="UP000248745"/>
    </source>
</evidence>
<dbReference type="AlphaFoldDB" id="A0A2W2BJB6"/>
<keyword evidence="3" id="KW-1185">Reference proteome</keyword>
<gene>
    <name evidence="2" type="ORF">DN068_07365</name>
</gene>
<feature type="signal peptide" evidence="1">
    <location>
        <begin position="1"/>
        <end position="20"/>
    </location>
</feature>
<evidence type="ECO:0000313" key="2">
    <source>
        <dbReference type="EMBL" id="PZF73536.1"/>
    </source>
</evidence>
<evidence type="ECO:0008006" key="4">
    <source>
        <dbReference type="Google" id="ProtNLM"/>
    </source>
</evidence>
<evidence type="ECO:0000256" key="1">
    <source>
        <dbReference type="SAM" id="SignalP"/>
    </source>
</evidence>
<proteinExistence type="predicted"/>
<dbReference type="EMBL" id="QKTW01000011">
    <property type="protein sequence ID" value="PZF73536.1"/>
    <property type="molecule type" value="Genomic_DNA"/>
</dbReference>
<name>A0A2W2BJB6_9BACT</name>
<organism evidence="2 3">
    <name type="scientific">Taibaiella soli</name>
    <dbReference type="NCBI Taxonomy" id="1649169"/>
    <lineage>
        <taxon>Bacteria</taxon>
        <taxon>Pseudomonadati</taxon>
        <taxon>Bacteroidota</taxon>
        <taxon>Chitinophagia</taxon>
        <taxon>Chitinophagales</taxon>
        <taxon>Chitinophagaceae</taxon>
        <taxon>Taibaiella</taxon>
    </lineage>
</organism>
<protein>
    <recommendedName>
        <fullName evidence="4">Auto-transporter adhesin head GIN domain-containing protein</fullName>
    </recommendedName>
</protein>